<dbReference type="Gene3D" id="3.90.120.10">
    <property type="entry name" value="DNA Methylase, subunit A, domain 2"/>
    <property type="match status" value="1"/>
</dbReference>
<dbReference type="InterPro" id="IPR001525">
    <property type="entry name" value="C5_MeTfrase"/>
</dbReference>
<comment type="similarity">
    <text evidence="6">Belongs to the class I-like SAM-binding methyltransferase superfamily. C5-methyltransferase family.</text>
</comment>
<dbReference type="OrthoDB" id="9813719at2"/>
<protein>
    <recommendedName>
        <fullName evidence="1">DNA (cytosine-5-)-methyltransferase</fullName>
        <ecNumber evidence="1">2.1.1.37</ecNumber>
    </recommendedName>
</protein>
<evidence type="ECO:0000313" key="8">
    <source>
        <dbReference type="EMBL" id="SFS55707.1"/>
    </source>
</evidence>
<dbReference type="RefSeq" id="WP_093415317.1">
    <property type="nucleotide sequence ID" value="NZ_FOZX01000002.1"/>
</dbReference>
<dbReference type="Gene3D" id="3.40.50.150">
    <property type="entry name" value="Vaccinia Virus protein VP39"/>
    <property type="match status" value="1"/>
</dbReference>
<dbReference type="EMBL" id="FOZX01000002">
    <property type="protein sequence ID" value="SFS55707.1"/>
    <property type="molecule type" value="Genomic_DNA"/>
</dbReference>
<evidence type="ECO:0000256" key="5">
    <source>
        <dbReference type="ARBA" id="ARBA00022747"/>
    </source>
</evidence>
<keyword evidence="4 6" id="KW-0949">S-adenosyl-L-methionine</keyword>
<dbReference type="GO" id="GO:0044027">
    <property type="term" value="P:negative regulation of gene expression via chromosomal CpG island methylation"/>
    <property type="evidence" value="ECO:0007669"/>
    <property type="project" value="TreeGrafter"/>
</dbReference>
<feature type="region of interest" description="Disordered" evidence="7">
    <location>
        <begin position="355"/>
        <end position="386"/>
    </location>
</feature>
<dbReference type="InterPro" id="IPR050390">
    <property type="entry name" value="C5-Methyltransferase"/>
</dbReference>
<dbReference type="PRINTS" id="PR00105">
    <property type="entry name" value="C5METTRFRASE"/>
</dbReference>
<evidence type="ECO:0000256" key="3">
    <source>
        <dbReference type="ARBA" id="ARBA00022679"/>
    </source>
</evidence>
<proteinExistence type="inferred from homology"/>
<dbReference type="Proteomes" id="UP000198852">
    <property type="component" value="Unassembled WGS sequence"/>
</dbReference>
<evidence type="ECO:0000256" key="1">
    <source>
        <dbReference type="ARBA" id="ARBA00011975"/>
    </source>
</evidence>
<dbReference type="STRING" id="95161.SAMN05660874_01845"/>
<keyword evidence="2 6" id="KW-0489">Methyltransferase</keyword>
<feature type="active site" evidence="6">
    <location>
        <position position="81"/>
    </location>
</feature>
<evidence type="ECO:0000256" key="2">
    <source>
        <dbReference type="ARBA" id="ARBA00022603"/>
    </source>
</evidence>
<dbReference type="InterPro" id="IPR029063">
    <property type="entry name" value="SAM-dependent_MTases_sf"/>
</dbReference>
<evidence type="ECO:0000256" key="6">
    <source>
        <dbReference type="PROSITE-ProRule" id="PRU01016"/>
    </source>
</evidence>
<dbReference type="GO" id="GO:0003886">
    <property type="term" value="F:DNA (cytosine-5-)-methyltransferase activity"/>
    <property type="evidence" value="ECO:0007669"/>
    <property type="project" value="UniProtKB-EC"/>
</dbReference>
<accession>A0A1I6QT52</accession>
<dbReference type="EC" id="2.1.1.37" evidence="1"/>
<reference evidence="9" key="1">
    <citation type="submission" date="2016-10" db="EMBL/GenBank/DDBJ databases">
        <authorList>
            <person name="Varghese N."/>
            <person name="Submissions S."/>
        </authorList>
    </citation>
    <scope>NUCLEOTIDE SEQUENCE [LARGE SCALE GENOMIC DNA]</scope>
    <source>
        <strain evidence="9">DSM 44771</strain>
    </source>
</reference>
<dbReference type="GO" id="GO:0032259">
    <property type="term" value="P:methylation"/>
    <property type="evidence" value="ECO:0007669"/>
    <property type="project" value="UniProtKB-KW"/>
</dbReference>
<evidence type="ECO:0000313" key="9">
    <source>
        <dbReference type="Proteomes" id="UP000198852"/>
    </source>
</evidence>
<sequence>MSDASESKQQEQGRVVDLFAGPGGLDVAATWLGLDVDGIEWDADACATRREAGLSTFQGDVREWGPKDFPEATILTGGPPCQTYTVAGSGAGRAALDEVLGFADRMAAGDAKVQDDIRRASRDHDERTGLVLEPLRWALEAYEAGAPYKKIVLEQVPAVRHVWKKYREILKGLGYKAECGVVNTEEFGVPQTRRRALLIASFDSEVEIPSPTHQRYRKGVPRAKGVDAEGIYPWVSMADAFRRSKLPSRGRFEVVSNYGTGGDPKLRGRRTSEQPSATITGKVRRNRLVTEGSDEFDRFSYPEAGLLQTFPSDFPWSGGDIGQQIGNAVPPRLAVYALAEVLGLEVKSNDVDAAVEGEWEKTRESKPLANSSPKKRAPSDLALFDA</sequence>
<dbReference type="GO" id="GO:0003677">
    <property type="term" value="F:DNA binding"/>
    <property type="evidence" value="ECO:0007669"/>
    <property type="project" value="TreeGrafter"/>
</dbReference>
<organism evidence="8 9">
    <name type="scientific">Saccharopolyspora flava</name>
    <dbReference type="NCBI Taxonomy" id="95161"/>
    <lineage>
        <taxon>Bacteria</taxon>
        <taxon>Bacillati</taxon>
        <taxon>Actinomycetota</taxon>
        <taxon>Actinomycetes</taxon>
        <taxon>Pseudonocardiales</taxon>
        <taxon>Pseudonocardiaceae</taxon>
        <taxon>Saccharopolyspora</taxon>
    </lineage>
</organism>
<dbReference type="PANTHER" id="PTHR10629:SF52">
    <property type="entry name" value="DNA (CYTOSINE-5)-METHYLTRANSFERASE 1"/>
    <property type="match status" value="1"/>
</dbReference>
<dbReference type="PROSITE" id="PS51679">
    <property type="entry name" value="SAM_MT_C5"/>
    <property type="match status" value="1"/>
</dbReference>
<dbReference type="GO" id="GO:0009307">
    <property type="term" value="P:DNA restriction-modification system"/>
    <property type="evidence" value="ECO:0007669"/>
    <property type="project" value="UniProtKB-KW"/>
</dbReference>
<evidence type="ECO:0000256" key="7">
    <source>
        <dbReference type="SAM" id="MobiDB-lite"/>
    </source>
</evidence>
<gene>
    <name evidence="8" type="ORF">SAMN05660874_01845</name>
</gene>
<keyword evidence="9" id="KW-1185">Reference proteome</keyword>
<dbReference type="AlphaFoldDB" id="A0A1I6QT52"/>
<keyword evidence="3 6" id="KW-0808">Transferase</keyword>
<dbReference type="SUPFAM" id="SSF53335">
    <property type="entry name" value="S-adenosyl-L-methionine-dependent methyltransferases"/>
    <property type="match status" value="1"/>
</dbReference>
<dbReference type="PANTHER" id="PTHR10629">
    <property type="entry name" value="CYTOSINE-SPECIFIC METHYLTRANSFERASE"/>
    <property type="match status" value="1"/>
</dbReference>
<name>A0A1I6QT52_9PSEU</name>
<evidence type="ECO:0000256" key="4">
    <source>
        <dbReference type="ARBA" id="ARBA00022691"/>
    </source>
</evidence>
<keyword evidence="5" id="KW-0680">Restriction system</keyword>
<dbReference type="Pfam" id="PF00145">
    <property type="entry name" value="DNA_methylase"/>
    <property type="match status" value="2"/>
</dbReference>